<organism evidence="1 2">
    <name type="scientific">Methylobacterium trifolii</name>
    <dbReference type="NCBI Taxonomy" id="1003092"/>
    <lineage>
        <taxon>Bacteria</taxon>
        <taxon>Pseudomonadati</taxon>
        <taxon>Pseudomonadota</taxon>
        <taxon>Alphaproteobacteria</taxon>
        <taxon>Hyphomicrobiales</taxon>
        <taxon>Methylobacteriaceae</taxon>
        <taxon>Methylobacterium</taxon>
    </lineage>
</organism>
<protein>
    <submittedName>
        <fullName evidence="1">Uncharacterized protein</fullName>
    </submittedName>
</protein>
<evidence type="ECO:0000313" key="1">
    <source>
        <dbReference type="EMBL" id="GJE61576.1"/>
    </source>
</evidence>
<comment type="caution">
    <text evidence="1">The sequence shown here is derived from an EMBL/GenBank/DDBJ whole genome shotgun (WGS) entry which is preliminary data.</text>
</comment>
<name>A0ABQ4U292_9HYPH</name>
<evidence type="ECO:0000313" key="2">
    <source>
        <dbReference type="Proteomes" id="UP001055057"/>
    </source>
</evidence>
<dbReference type="EMBL" id="BPRB01000227">
    <property type="protein sequence ID" value="GJE61576.1"/>
    <property type="molecule type" value="Genomic_DNA"/>
</dbReference>
<dbReference type="Proteomes" id="UP001055057">
    <property type="component" value="Unassembled WGS sequence"/>
</dbReference>
<gene>
    <name evidence="1" type="ORF">MPOCJGCO_3698</name>
</gene>
<sequence length="456" mass="48979">MTLAPTDRTEGIWPIDPDPAITNLSARQLWSFAEDGARSVETAGARLSAEDARLPFLGIRRDARGRAYPAAFAFCPETGVGLPPPCAPSDEPETLEIDPDRSEEIALTEGVPFLFHAGRPDSPYLFQENLGALEWWDPAGRAWIAMGRLPPVGLPAWSHALAATPDGLAFATGDALVVVPLPQLGPELTRSEIGPPGLRFLGAPAWMPGELVAPALREGRLVLCRLPMRGGMPCADPTLDTLGAADGAAFARPVANRLGDRVWPGTTGFLSCPAGLEGARLQPWPEGFEPVLAQAPYRDGSEVFHQLGMREGRYHYAALDRTGALHRLNGPHLAAGTVSYSGSERFSPPWAEPAEALTLGAYGGSLLVPLLSLPRDAVLLAVRLDGGLGDFIRGRRLRRPVTGYVLHHAHGAGLRRLPVSLEICAIDDAAAFLRDGALHLYSRAERRCHRLPLRAR</sequence>
<proteinExistence type="predicted"/>
<reference evidence="1" key="2">
    <citation type="submission" date="2021-08" db="EMBL/GenBank/DDBJ databases">
        <authorList>
            <person name="Tani A."/>
            <person name="Ola A."/>
            <person name="Ogura Y."/>
            <person name="Katsura K."/>
            <person name="Hayashi T."/>
        </authorList>
    </citation>
    <scope>NUCLEOTIDE SEQUENCE</scope>
    <source>
        <strain evidence="1">DSM 23632</strain>
    </source>
</reference>
<dbReference type="RefSeq" id="WP_238184137.1">
    <property type="nucleotide sequence ID" value="NZ_BPRB01000227.1"/>
</dbReference>
<accession>A0ABQ4U292</accession>
<keyword evidence="2" id="KW-1185">Reference proteome</keyword>
<reference evidence="1" key="1">
    <citation type="journal article" date="2021" name="Front. Microbiol.">
        <title>Comprehensive Comparative Genomics and Phenotyping of Methylobacterium Species.</title>
        <authorList>
            <person name="Alessa O."/>
            <person name="Ogura Y."/>
            <person name="Fujitani Y."/>
            <person name="Takami H."/>
            <person name="Hayashi T."/>
            <person name="Sahin N."/>
            <person name="Tani A."/>
        </authorList>
    </citation>
    <scope>NUCLEOTIDE SEQUENCE</scope>
    <source>
        <strain evidence="1">DSM 23632</strain>
    </source>
</reference>